<keyword evidence="1" id="KW-0663">Pyridoxal phosphate</keyword>
<dbReference type="GO" id="GO:0008483">
    <property type="term" value="F:transaminase activity"/>
    <property type="evidence" value="ECO:0007669"/>
    <property type="project" value="TreeGrafter"/>
</dbReference>
<dbReference type="RefSeq" id="WP_089872026.1">
    <property type="nucleotide sequence ID" value="NZ_FOTC01000008.1"/>
</dbReference>
<dbReference type="SUPFAM" id="SSF53383">
    <property type="entry name" value="PLP-dependent transferases"/>
    <property type="match status" value="1"/>
</dbReference>
<dbReference type="InterPro" id="IPR015424">
    <property type="entry name" value="PyrdxlP-dep_Trfase"/>
</dbReference>
<dbReference type="EMBL" id="FOTC01000008">
    <property type="protein sequence ID" value="SFL53920.1"/>
    <property type="molecule type" value="Genomic_DNA"/>
</dbReference>
<dbReference type="PANTHER" id="PTHR30244:SF34">
    <property type="entry name" value="DTDP-4-AMINO-4,6-DIDEOXYGALACTOSE TRANSAMINASE"/>
    <property type="match status" value="1"/>
</dbReference>
<accession>A0A1I4IHV8</accession>
<dbReference type="InterPro" id="IPR000653">
    <property type="entry name" value="DegT/StrS_aminotransferase"/>
</dbReference>
<gene>
    <name evidence="2" type="ORF">SAMN04487950_4134</name>
</gene>
<dbReference type="Gene3D" id="3.40.640.10">
    <property type="entry name" value="Type I PLP-dependent aspartate aminotransferase-like (Major domain)"/>
    <property type="match status" value="1"/>
</dbReference>
<keyword evidence="3" id="KW-1185">Reference proteome</keyword>
<dbReference type="PANTHER" id="PTHR30244">
    <property type="entry name" value="TRANSAMINASE"/>
    <property type="match status" value="1"/>
</dbReference>
<name>A0A1I4IHV8_9EURY</name>
<protein>
    <submittedName>
        <fullName evidence="2">dTDP-4-amino-4,6-dideoxygalactose transaminase</fullName>
    </submittedName>
</protein>
<dbReference type="CDD" id="cd00616">
    <property type="entry name" value="AHBA_syn"/>
    <property type="match status" value="1"/>
</dbReference>
<dbReference type="Gene3D" id="3.90.1150.10">
    <property type="entry name" value="Aspartate Aminotransferase, domain 1"/>
    <property type="match status" value="1"/>
</dbReference>
<reference evidence="3" key="1">
    <citation type="submission" date="2016-10" db="EMBL/GenBank/DDBJ databases">
        <authorList>
            <person name="Varghese N."/>
            <person name="Submissions S."/>
        </authorList>
    </citation>
    <scope>NUCLEOTIDE SEQUENCE [LARGE SCALE GENOMIC DNA]</scope>
    <source>
        <strain evidence="3">CGMCC 1.7738</strain>
    </source>
</reference>
<evidence type="ECO:0000256" key="1">
    <source>
        <dbReference type="RuleBase" id="RU004508"/>
    </source>
</evidence>
<sequence>MSIPIADPEVGDAELKGVVDVLESGQLAAGEAVSEFEARFADYCGAEHAVATTNGTTALHTALTAVGVEQGDTVVTTPFSFVATANTIRFAGAEPVFADVDPETFNLDPHAVEQVVRDRDGDVDGIMPVHLYGLSAEMDHLREIAEKYDVPLVEDAAQAHGAGYHDETAGSMGDAACFSFYPTKNMTTGEGGMITTNDEEVANAARRFVNHGRSQSGYEHVEVGHNFRMTNLCAAIGVAQMDRIRGFNEARRENAAFLTEGLADTDAVTPTEPEGLRHVYHQYTVRVGNREELIEQLDDHGVGSGIYYPNPIHELEAYEDYTGPTDLDVAETVAQQALSLPVHPNLTQADLETIVDVMHEVDVEPVDPVATTEVPNV</sequence>
<dbReference type="Proteomes" id="UP000199607">
    <property type="component" value="Unassembled WGS sequence"/>
</dbReference>
<evidence type="ECO:0000313" key="2">
    <source>
        <dbReference type="EMBL" id="SFL53920.1"/>
    </source>
</evidence>
<proteinExistence type="inferred from homology"/>
<comment type="similarity">
    <text evidence="1">Belongs to the DegT/DnrJ/EryC1 family.</text>
</comment>
<dbReference type="Pfam" id="PF01041">
    <property type="entry name" value="DegT_DnrJ_EryC1"/>
    <property type="match status" value="1"/>
</dbReference>
<dbReference type="GO" id="GO:0000271">
    <property type="term" value="P:polysaccharide biosynthetic process"/>
    <property type="evidence" value="ECO:0007669"/>
    <property type="project" value="TreeGrafter"/>
</dbReference>
<dbReference type="STRING" id="553466.SAMN04487950_4134"/>
<dbReference type="InterPro" id="IPR015421">
    <property type="entry name" value="PyrdxlP-dep_Trfase_major"/>
</dbReference>
<dbReference type="InterPro" id="IPR015422">
    <property type="entry name" value="PyrdxlP-dep_Trfase_small"/>
</dbReference>
<evidence type="ECO:0000313" key="3">
    <source>
        <dbReference type="Proteomes" id="UP000199607"/>
    </source>
</evidence>
<dbReference type="GO" id="GO:0030170">
    <property type="term" value="F:pyridoxal phosphate binding"/>
    <property type="evidence" value="ECO:0007669"/>
    <property type="project" value="TreeGrafter"/>
</dbReference>
<organism evidence="2 3">
    <name type="scientific">Halogranum rubrum</name>
    <dbReference type="NCBI Taxonomy" id="553466"/>
    <lineage>
        <taxon>Archaea</taxon>
        <taxon>Methanobacteriati</taxon>
        <taxon>Methanobacteriota</taxon>
        <taxon>Stenosarchaea group</taxon>
        <taxon>Halobacteria</taxon>
        <taxon>Halobacteriales</taxon>
        <taxon>Haloferacaceae</taxon>
    </lineage>
</organism>
<dbReference type="PIRSF" id="PIRSF000390">
    <property type="entry name" value="PLP_StrS"/>
    <property type="match status" value="1"/>
</dbReference>
<dbReference type="AlphaFoldDB" id="A0A1I4IHV8"/>